<keyword evidence="2" id="KW-0805">Transcription regulation</keyword>
<dbReference type="Proteomes" id="UP000434276">
    <property type="component" value="Unassembled WGS sequence"/>
</dbReference>
<gene>
    <name evidence="9" type="ORF">C24_LOCUS23181</name>
</gene>
<evidence type="ECO:0000256" key="1">
    <source>
        <dbReference type="ARBA" id="ARBA00004123"/>
    </source>
</evidence>
<dbReference type="SMART" id="SM01019">
    <property type="entry name" value="B3"/>
    <property type="match status" value="2"/>
</dbReference>
<dbReference type="GO" id="GO:0003677">
    <property type="term" value="F:DNA binding"/>
    <property type="evidence" value="ECO:0007669"/>
    <property type="project" value="UniProtKB-KW"/>
</dbReference>
<evidence type="ECO:0000256" key="3">
    <source>
        <dbReference type="ARBA" id="ARBA00023125"/>
    </source>
</evidence>
<dbReference type="InterPro" id="IPR050655">
    <property type="entry name" value="Plant_B3_domain"/>
</dbReference>
<dbReference type="PANTHER" id="PTHR31920:SF125">
    <property type="entry name" value="TF-B3 DOMAIN-CONTAINING PROTEIN"/>
    <property type="match status" value="1"/>
</dbReference>
<name>A0A5S9Y742_ARATH</name>
<proteinExistence type="predicted"/>
<evidence type="ECO:0000256" key="5">
    <source>
        <dbReference type="ARBA" id="ARBA00023242"/>
    </source>
</evidence>
<accession>A0A5S9Y742</accession>
<evidence type="ECO:0000256" key="2">
    <source>
        <dbReference type="ARBA" id="ARBA00023015"/>
    </source>
</evidence>
<keyword evidence="3" id="KW-0238">DNA-binding</keyword>
<keyword evidence="7" id="KW-0472">Membrane</keyword>
<feature type="region of interest" description="Disordered" evidence="6">
    <location>
        <begin position="169"/>
        <end position="220"/>
    </location>
</feature>
<dbReference type="OrthoDB" id="1042985at2759"/>
<dbReference type="AlphaFoldDB" id="A0A5S9Y742"/>
<dbReference type="ExpressionAtlas" id="A0A5S9Y742">
    <property type="expression patterns" value="baseline and differential"/>
</dbReference>
<feature type="domain" description="TF-B3" evidence="8">
    <location>
        <begin position="62"/>
        <end position="156"/>
    </location>
</feature>
<evidence type="ECO:0000256" key="4">
    <source>
        <dbReference type="ARBA" id="ARBA00023163"/>
    </source>
</evidence>
<protein>
    <recommendedName>
        <fullName evidence="8">TF-B3 domain-containing protein</fullName>
    </recommendedName>
</protein>
<dbReference type="InterPro" id="IPR015300">
    <property type="entry name" value="DNA-bd_pseudobarrel_sf"/>
</dbReference>
<evidence type="ECO:0000259" key="8">
    <source>
        <dbReference type="PROSITE" id="PS50863"/>
    </source>
</evidence>
<dbReference type="SUPFAM" id="SSF101936">
    <property type="entry name" value="DNA-binding pseudobarrel domain"/>
    <property type="match status" value="2"/>
</dbReference>
<keyword evidence="7" id="KW-0812">Transmembrane</keyword>
<evidence type="ECO:0000313" key="9">
    <source>
        <dbReference type="EMBL" id="CAA0404794.1"/>
    </source>
</evidence>
<evidence type="ECO:0000256" key="7">
    <source>
        <dbReference type="SAM" id="Phobius"/>
    </source>
</evidence>
<dbReference type="Pfam" id="PF02362">
    <property type="entry name" value="B3"/>
    <property type="match status" value="1"/>
</dbReference>
<evidence type="ECO:0000313" key="10">
    <source>
        <dbReference type="Proteomes" id="UP000434276"/>
    </source>
</evidence>
<evidence type="ECO:0000256" key="6">
    <source>
        <dbReference type="SAM" id="MobiDB-lite"/>
    </source>
</evidence>
<sequence>MLPKNAIEKIQANVSKPCFWKSLSPGQTWKSKSMLPLWVLLRRRFRLPLAHKVITFSLMFPLLNVSIVLLISRFIKRIIPEDFVRRTRGAFEHRVVFSVRWENSWQLWLEREKNELFMIEEDWNEFVDDNHLGPNDNLFIKHDETMNLEVQIFKNNGVEIIDVPLGVEPETEPFHPTPKKPHKETTPASSFASGSGCSANGGTNGRAKQRSSDVKNPERYLLNPENPYFVQAVTKRNDVLYVSRPVVQSYRLKFGPVKSTITYLLPGEKKEEGENRIYNGKPCFSGWSVLCRRHNLNIGDSVVCELERSGGVVTAVRVHFVKKD</sequence>
<dbReference type="Gene3D" id="2.40.330.10">
    <property type="entry name" value="DNA-binding pseudobarrel domain"/>
    <property type="match status" value="2"/>
</dbReference>
<dbReference type="EMBL" id="CACSHJ010000096">
    <property type="protein sequence ID" value="CAA0404794.1"/>
    <property type="molecule type" value="Genomic_DNA"/>
</dbReference>
<keyword evidence="7" id="KW-1133">Transmembrane helix</keyword>
<feature type="compositionally biased region" description="Low complexity" evidence="6">
    <location>
        <begin position="186"/>
        <end position="201"/>
    </location>
</feature>
<dbReference type="PROSITE" id="PS50863">
    <property type="entry name" value="B3"/>
    <property type="match status" value="1"/>
</dbReference>
<dbReference type="GO" id="GO:0005634">
    <property type="term" value="C:nucleus"/>
    <property type="evidence" value="ECO:0007669"/>
    <property type="project" value="UniProtKB-SubCell"/>
</dbReference>
<keyword evidence="4" id="KW-0804">Transcription</keyword>
<feature type="transmembrane region" description="Helical" evidence="7">
    <location>
        <begin position="53"/>
        <end position="75"/>
    </location>
</feature>
<reference evidence="9 10" key="1">
    <citation type="submission" date="2019-12" db="EMBL/GenBank/DDBJ databases">
        <authorList>
            <person name="Jiao W.-B."/>
            <person name="Schneeberger K."/>
        </authorList>
    </citation>
    <scope>NUCLEOTIDE SEQUENCE [LARGE SCALE GENOMIC DNA]</scope>
    <source>
        <strain evidence="10">cv. C24</strain>
    </source>
</reference>
<organism evidence="9 10">
    <name type="scientific">Arabidopsis thaliana</name>
    <name type="common">Mouse-ear cress</name>
    <dbReference type="NCBI Taxonomy" id="3702"/>
    <lineage>
        <taxon>Eukaryota</taxon>
        <taxon>Viridiplantae</taxon>
        <taxon>Streptophyta</taxon>
        <taxon>Embryophyta</taxon>
        <taxon>Tracheophyta</taxon>
        <taxon>Spermatophyta</taxon>
        <taxon>Magnoliopsida</taxon>
        <taxon>eudicotyledons</taxon>
        <taxon>Gunneridae</taxon>
        <taxon>Pentapetalae</taxon>
        <taxon>rosids</taxon>
        <taxon>malvids</taxon>
        <taxon>Brassicales</taxon>
        <taxon>Brassicaceae</taxon>
        <taxon>Camelineae</taxon>
        <taxon>Arabidopsis</taxon>
    </lineage>
</organism>
<comment type="subcellular location">
    <subcellularLocation>
        <location evidence="1">Nucleus</location>
    </subcellularLocation>
</comment>
<keyword evidence="5" id="KW-0539">Nucleus</keyword>
<dbReference type="PANTHER" id="PTHR31920">
    <property type="entry name" value="B3 DOMAIN-CONTAINING"/>
    <property type="match status" value="1"/>
</dbReference>
<dbReference type="InterPro" id="IPR003340">
    <property type="entry name" value="B3_DNA-bd"/>
</dbReference>
<dbReference type="CDD" id="cd10017">
    <property type="entry name" value="B3_DNA"/>
    <property type="match status" value="1"/>
</dbReference>